<protein>
    <submittedName>
        <fullName evidence="1">Uncharacterized protein</fullName>
    </submittedName>
</protein>
<proteinExistence type="predicted"/>
<gene>
    <name evidence="1" type="ORF">M9H77_25277</name>
</gene>
<keyword evidence="2" id="KW-1185">Reference proteome</keyword>
<sequence length="518" mass="57291">MEGRVYSDLYRNTSEELFIKTMMESTIGMPAPTMEMLGFKNVSQNFRTDSEELFKSWLTNGENNGCNSIGIAHRTRQGSRRISADVSNLSIQQHGGLQRKGSDNILFPENASTAVESLNELNQHSVRNVADKGLQGSNLFLAKAWFQSSQPMTRSRSSELRRKYAAMQNSQTSIGIEAMQNLSGNGINNFKQEYTDPNGLNNVGMCEISNQVNMFLSPSNSSSSTFNAPQAGNVDNISSIVSMLKGTLERKKLCNPVDKVAVPDGCFGYYGSENILGITGINQVQANHVYEMQGPFQNVSTVQVAEGRVLQPAEGPFGIGLESTVTPINPIQMSTVSREPSQSESSAPVVSTGFDVCDGPSSSSQAPTVCESSRKQMGRNLENGSRGKEVRERIYDNLKDDKKKGGLVRYGSMTSTGSVEQGDPTKKRRVERSRKMAEAKERNSTPAVPSDMQSILKRCENLEKEVRSLKLNLAFMNRKDSEQTKQIEELQKQNQDLAKEKERLLEEIERIIAETGRM</sequence>
<evidence type="ECO:0000313" key="1">
    <source>
        <dbReference type="EMBL" id="KAI5656484.1"/>
    </source>
</evidence>
<comment type="caution">
    <text evidence="1">The sequence shown here is derived from an EMBL/GenBank/DDBJ whole genome shotgun (WGS) entry which is preliminary data.</text>
</comment>
<reference evidence="2" key="1">
    <citation type="journal article" date="2023" name="Nat. Plants">
        <title>Single-cell RNA sequencing provides a high-resolution roadmap for understanding the multicellular compartmentation of specialized metabolism.</title>
        <authorList>
            <person name="Sun S."/>
            <person name="Shen X."/>
            <person name="Li Y."/>
            <person name="Li Y."/>
            <person name="Wang S."/>
            <person name="Li R."/>
            <person name="Zhang H."/>
            <person name="Shen G."/>
            <person name="Guo B."/>
            <person name="Wei J."/>
            <person name="Xu J."/>
            <person name="St-Pierre B."/>
            <person name="Chen S."/>
            <person name="Sun C."/>
        </authorList>
    </citation>
    <scope>NUCLEOTIDE SEQUENCE [LARGE SCALE GENOMIC DNA]</scope>
</reference>
<organism evidence="1 2">
    <name type="scientific">Catharanthus roseus</name>
    <name type="common">Madagascar periwinkle</name>
    <name type="synonym">Vinca rosea</name>
    <dbReference type="NCBI Taxonomy" id="4058"/>
    <lineage>
        <taxon>Eukaryota</taxon>
        <taxon>Viridiplantae</taxon>
        <taxon>Streptophyta</taxon>
        <taxon>Embryophyta</taxon>
        <taxon>Tracheophyta</taxon>
        <taxon>Spermatophyta</taxon>
        <taxon>Magnoliopsida</taxon>
        <taxon>eudicotyledons</taxon>
        <taxon>Gunneridae</taxon>
        <taxon>Pentapetalae</taxon>
        <taxon>asterids</taxon>
        <taxon>lamiids</taxon>
        <taxon>Gentianales</taxon>
        <taxon>Apocynaceae</taxon>
        <taxon>Rauvolfioideae</taxon>
        <taxon>Vinceae</taxon>
        <taxon>Catharanthinae</taxon>
        <taxon>Catharanthus</taxon>
    </lineage>
</organism>
<dbReference type="Proteomes" id="UP001060085">
    <property type="component" value="Linkage Group LG06"/>
</dbReference>
<accession>A0ACC0A6P1</accession>
<evidence type="ECO:0000313" key="2">
    <source>
        <dbReference type="Proteomes" id="UP001060085"/>
    </source>
</evidence>
<dbReference type="EMBL" id="CM044706">
    <property type="protein sequence ID" value="KAI5656484.1"/>
    <property type="molecule type" value="Genomic_DNA"/>
</dbReference>
<name>A0ACC0A6P1_CATRO</name>